<protein>
    <submittedName>
        <fullName evidence="1">Uncharacterized protein</fullName>
    </submittedName>
</protein>
<dbReference type="EMBL" id="JBEDUW010000037">
    <property type="protein sequence ID" value="KAK9907144.1"/>
    <property type="molecule type" value="Genomic_DNA"/>
</dbReference>
<organism evidence="1 2">
    <name type="scientific">Rubus argutus</name>
    <name type="common">Southern blackberry</name>
    <dbReference type="NCBI Taxonomy" id="59490"/>
    <lineage>
        <taxon>Eukaryota</taxon>
        <taxon>Viridiplantae</taxon>
        <taxon>Streptophyta</taxon>
        <taxon>Embryophyta</taxon>
        <taxon>Tracheophyta</taxon>
        <taxon>Spermatophyta</taxon>
        <taxon>Magnoliopsida</taxon>
        <taxon>eudicotyledons</taxon>
        <taxon>Gunneridae</taxon>
        <taxon>Pentapetalae</taxon>
        <taxon>rosids</taxon>
        <taxon>fabids</taxon>
        <taxon>Rosales</taxon>
        <taxon>Rosaceae</taxon>
        <taxon>Rosoideae</taxon>
        <taxon>Rosoideae incertae sedis</taxon>
        <taxon>Rubus</taxon>
    </lineage>
</organism>
<accession>A0AAW1VP90</accession>
<keyword evidence="2" id="KW-1185">Reference proteome</keyword>
<reference evidence="1 2" key="1">
    <citation type="journal article" date="2023" name="G3 (Bethesda)">
        <title>A chromosome-length genome assembly and annotation of blackberry (Rubus argutus, cv. 'Hillquist').</title>
        <authorList>
            <person name="Bruna T."/>
            <person name="Aryal R."/>
            <person name="Dudchenko O."/>
            <person name="Sargent D.J."/>
            <person name="Mead D."/>
            <person name="Buti M."/>
            <person name="Cavallini A."/>
            <person name="Hytonen T."/>
            <person name="Andres J."/>
            <person name="Pham M."/>
            <person name="Weisz D."/>
            <person name="Mascagni F."/>
            <person name="Usai G."/>
            <person name="Natali L."/>
            <person name="Bassil N."/>
            <person name="Fernandez G.E."/>
            <person name="Lomsadze A."/>
            <person name="Armour M."/>
            <person name="Olukolu B."/>
            <person name="Poorten T."/>
            <person name="Britton C."/>
            <person name="Davik J."/>
            <person name="Ashrafi H."/>
            <person name="Aiden E.L."/>
            <person name="Borodovsky M."/>
            <person name="Worthington M."/>
        </authorList>
    </citation>
    <scope>NUCLEOTIDE SEQUENCE [LARGE SCALE GENOMIC DNA]</scope>
    <source>
        <strain evidence="1">PI 553951</strain>
    </source>
</reference>
<evidence type="ECO:0000313" key="1">
    <source>
        <dbReference type="EMBL" id="KAK9907144.1"/>
    </source>
</evidence>
<name>A0AAW1VP90_RUBAR</name>
<dbReference type="Proteomes" id="UP001457282">
    <property type="component" value="Unassembled WGS sequence"/>
</dbReference>
<proteinExistence type="predicted"/>
<gene>
    <name evidence="1" type="ORF">M0R45_002389</name>
</gene>
<dbReference type="AlphaFoldDB" id="A0AAW1VP90"/>
<evidence type="ECO:0000313" key="2">
    <source>
        <dbReference type="Proteomes" id="UP001457282"/>
    </source>
</evidence>
<sequence length="187" mass="21092">MLKFGHYRGPTGGVLIDALIPPDFWPHNNSLMPYPFVNGALHWVNCFLGVIETFDMSDGLFGRIMMPELLTKDVSTFVISNCRESLALLTDNENSVHVRMGDARVWRTESWTPLLTSPLQGWLSWPLPLCFRESGESVLRIRKELQSVDVESKEAKQLPNACTNYIVYSGPYVESLVLIGEPNALSY</sequence>
<comment type="caution">
    <text evidence="1">The sequence shown here is derived from an EMBL/GenBank/DDBJ whole genome shotgun (WGS) entry which is preliminary data.</text>
</comment>